<feature type="compositionally biased region" description="Low complexity" evidence="8">
    <location>
        <begin position="11"/>
        <end position="26"/>
    </location>
</feature>
<reference evidence="11 12" key="1">
    <citation type="submission" date="2024-09" db="EMBL/GenBank/DDBJ databases">
        <title>Chromosome-scale assembly of Riccia fluitans.</title>
        <authorList>
            <person name="Paukszto L."/>
            <person name="Sawicki J."/>
            <person name="Karawczyk K."/>
            <person name="Piernik-Szablinska J."/>
            <person name="Szczecinska M."/>
            <person name="Mazdziarz M."/>
        </authorList>
    </citation>
    <scope>NUCLEOTIDE SEQUENCE [LARGE SCALE GENOMIC DNA]</scope>
    <source>
        <strain evidence="11">Rf_01</strain>
        <tissue evidence="11">Aerial parts of the thallus</tissue>
    </source>
</reference>
<dbReference type="InterPro" id="IPR003439">
    <property type="entry name" value="ABC_transporter-like_ATP-bd"/>
</dbReference>
<proteinExistence type="predicted"/>
<feature type="transmembrane region" description="Helical" evidence="9">
    <location>
        <begin position="531"/>
        <end position="558"/>
    </location>
</feature>
<dbReference type="InterPro" id="IPR013525">
    <property type="entry name" value="ABC2_TM"/>
</dbReference>
<evidence type="ECO:0000256" key="2">
    <source>
        <dbReference type="ARBA" id="ARBA00022448"/>
    </source>
</evidence>
<keyword evidence="5" id="KW-0067">ATP-binding</keyword>
<evidence type="ECO:0000256" key="7">
    <source>
        <dbReference type="ARBA" id="ARBA00023136"/>
    </source>
</evidence>
<sequence length="706" mass="79343">MANPVYTSIPSCSSSDYSRESSIQSSRPLYGNREFSRELSLEEALPVEDDDAVVENPMSPIFQYSLSLKQNALEIERRPSRVRTMSTKQAAYAAGPEVQPLSGKSSSLQDPRNMQHHAGLPKRRAFEICIQNLTYKVKVKVKEKGQKVSKEKVLLNQVTADARHGEVLAIFGPSGSGKTTLLDALAGRIDRRSLEGTILVNGKPLDNKFKRISGYVTQEDALFPLLTVKETLMFSARLRLPESMPHAEKEERVDLVIQQLGLRNCANTKIGDDKVRGISGGEKRRVSIGVDVVHDPPVLLLDEPTSGLDSKSALQVMQHLSMIAKHGRTVMLTMHQPSYAILELIQNTVVLVQGNVIYHGPQAGMVNFYSDMGYIMPDHMTVVEYILESAEKISDRPKGVSKLVEYYHDTRIAMKDEQIVVHPAIDRPVPYATSFFNQAVVLAERNMVNVLRTKQYFLARTAMMVVGALILGSLFFDAKENEVGVRQRQSFITFALAFFLFTSSQTLPLILSERHIFMRETDRAAYHTSAYVLSGCLVLLPFQFFMASVFSAIAYSMVGLKASFAAICFFLLSMFLVLAVAQALVTLVAGMIPDLIPANDLLQAFLSFSLLFSGFFIQRTAIPKYWLWMHYTSPFKYPYEALMYNEFSHLKSVIWFNNEDSFDVLSGLALSRVRPWRNVGIMTLIWFTCIILFYCALKVNGKLIRH</sequence>
<name>A0ABD1ZG37_9MARC</name>
<feature type="compositionally biased region" description="Polar residues" evidence="8">
    <location>
        <begin position="1"/>
        <end position="10"/>
    </location>
</feature>
<feature type="domain" description="ABC transporter" evidence="10">
    <location>
        <begin position="139"/>
        <end position="378"/>
    </location>
</feature>
<feature type="compositionally biased region" description="Polar residues" evidence="8">
    <location>
        <begin position="102"/>
        <end position="112"/>
    </location>
</feature>
<evidence type="ECO:0000313" key="11">
    <source>
        <dbReference type="EMBL" id="KAL2650399.1"/>
    </source>
</evidence>
<evidence type="ECO:0000256" key="1">
    <source>
        <dbReference type="ARBA" id="ARBA00004141"/>
    </source>
</evidence>
<gene>
    <name evidence="11" type="ORF">R1flu_018527</name>
</gene>
<dbReference type="PROSITE" id="PS50893">
    <property type="entry name" value="ABC_TRANSPORTER_2"/>
    <property type="match status" value="1"/>
</dbReference>
<dbReference type="FunFam" id="3.40.50.300:FF:001473">
    <property type="entry name" value="ATP-binding cassette transporter"/>
    <property type="match status" value="1"/>
</dbReference>
<dbReference type="Gene3D" id="3.40.50.300">
    <property type="entry name" value="P-loop containing nucleotide triphosphate hydrolases"/>
    <property type="match status" value="1"/>
</dbReference>
<dbReference type="InterPro" id="IPR050352">
    <property type="entry name" value="ABCG_transporters"/>
</dbReference>
<dbReference type="Pfam" id="PF00005">
    <property type="entry name" value="ABC_tran"/>
    <property type="match status" value="1"/>
</dbReference>
<keyword evidence="12" id="KW-1185">Reference proteome</keyword>
<feature type="region of interest" description="Disordered" evidence="8">
    <location>
        <begin position="91"/>
        <end position="117"/>
    </location>
</feature>
<evidence type="ECO:0000256" key="4">
    <source>
        <dbReference type="ARBA" id="ARBA00022741"/>
    </source>
</evidence>
<dbReference type="PANTHER" id="PTHR48041:SF134">
    <property type="entry name" value="ABC TRANSPORTER G FAMILY"/>
    <property type="match status" value="1"/>
</dbReference>
<feature type="transmembrane region" description="Helical" evidence="9">
    <location>
        <begin position="457"/>
        <end position="476"/>
    </location>
</feature>
<feature type="transmembrane region" description="Helical" evidence="9">
    <location>
        <begin position="491"/>
        <end position="511"/>
    </location>
</feature>
<feature type="transmembrane region" description="Helical" evidence="9">
    <location>
        <begin position="564"/>
        <end position="589"/>
    </location>
</feature>
<accession>A0ABD1ZG37</accession>
<keyword evidence="4" id="KW-0547">Nucleotide-binding</keyword>
<dbReference type="GO" id="GO:0005524">
    <property type="term" value="F:ATP binding"/>
    <property type="evidence" value="ECO:0007669"/>
    <property type="project" value="UniProtKB-KW"/>
</dbReference>
<keyword evidence="6 9" id="KW-1133">Transmembrane helix</keyword>
<evidence type="ECO:0000256" key="8">
    <source>
        <dbReference type="SAM" id="MobiDB-lite"/>
    </source>
</evidence>
<dbReference type="AlphaFoldDB" id="A0ABD1ZG37"/>
<keyword evidence="3 9" id="KW-0812">Transmembrane</keyword>
<evidence type="ECO:0000256" key="9">
    <source>
        <dbReference type="SAM" id="Phobius"/>
    </source>
</evidence>
<feature type="transmembrane region" description="Helical" evidence="9">
    <location>
        <begin position="601"/>
        <end position="622"/>
    </location>
</feature>
<dbReference type="InterPro" id="IPR017871">
    <property type="entry name" value="ABC_transporter-like_CS"/>
</dbReference>
<feature type="region of interest" description="Disordered" evidence="8">
    <location>
        <begin position="1"/>
        <end position="29"/>
    </location>
</feature>
<keyword evidence="7 9" id="KW-0472">Membrane</keyword>
<dbReference type="InterPro" id="IPR003593">
    <property type="entry name" value="AAA+_ATPase"/>
</dbReference>
<comment type="subcellular location">
    <subcellularLocation>
        <location evidence="1">Membrane</location>
        <topology evidence="1">Multi-pass membrane protein</topology>
    </subcellularLocation>
</comment>
<dbReference type="InterPro" id="IPR027417">
    <property type="entry name" value="P-loop_NTPase"/>
</dbReference>
<dbReference type="EMBL" id="JBHFFA010000001">
    <property type="protein sequence ID" value="KAL2650399.1"/>
    <property type="molecule type" value="Genomic_DNA"/>
</dbReference>
<evidence type="ECO:0000313" key="12">
    <source>
        <dbReference type="Proteomes" id="UP001605036"/>
    </source>
</evidence>
<evidence type="ECO:0000256" key="3">
    <source>
        <dbReference type="ARBA" id="ARBA00022692"/>
    </source>
</evidence>
<evidence type="ECO:0000256" key="5">
    <source>
        <dbReference type="ARBA" id="ARBA00022840"/>
    </source>
</evidence>
<organism evidence="11 12">
    <name type="scientific">Riccia fluitans</name>
    <dbReference type="NCBI Taxonomy" id="41844"/>
    <lineage>
        <taxon>Eukaryota</taxon>
        <taxon>Viridiplantae</taxon>
        <taxon>Streptophyta</taxon>
        <taxon>Embryophyta</taxon>
        <taxon>Marchantiophyta</taxon>
        <taxon>Marchantiopsida</taxon>
        <taxon>Marchantiidae</taxon>
        <taxon>Marchantiales</taxon>
        <taxon>Ricciaceae</taxon>
        <taxon>Riccia</taxon>
    </lineage>
</organism>
<comment type="caution">
    <text evidence="11">The sequence shown here is derived from an EMBL/GenBank/DDBJ whole genome shotgun (WGS) entry which is preliminary data.</text>
</comment>
<evidence type="ECO:0000256" key="6">
    <source>
        <dbReference type="ARBA" id="ARBA00022989"/>
    </source>
</evidence>
<feature type="transmembrane region" description="Helical" evidence="9">
    <location>
        <begin position="679"/>
        <end position="697"/>
    </location>
</feature>
<dbReference type="Proteomes" id="UP001605036">
    <property type="component" value="Unassembled WGS sequence"/>
</dbReference>
<dbReference type="SMART" id="SM00382">
    <property type="entry name" value="AAA"/>
    <property type="match status" value="1"/>
</dbReference>
<dbReference type="GO" id="GO:0016020">
    <property type="term" value="C:membrane"/>
    <property type="evidence" value="ECO:0007669"/>
    <property type="project" value="UniProtKB-SubCell"/>
</dbReference>
<protein>
    <recommendedName>
        <fullName evidence="10">ABC transporter domain-containing protein</fullName>
    </recommendedName>
</protein>
<dbReference type="PROSITE" id="PS00211">
    <property type="entry name" value="ABC_TRANSPORTER_1"/>
    <property type="match status" value="1"/>
</dbReference>
<evidence type="ECO:0000259" key="10">
    <source>
        <dbReference type="PROSITE" id="PS50893"/>
    </source>
</evidence>
<dbReference type="PANTHER" id="PTHR48041">
    <property type="entry name" value="ABC TRANSPORTER G FAMILY MEMBER 28"/>
    <property type="match status" value="1"/>
</dbReference>
<dbReference type="Pfam" id="PF01061">
    <property type="entry name" value="ABC2_membrane"/>
    <property type="match status" value="1"/>
</dbReference>
<keyword evidence="2" id="KW-0813">Transport</keyword>
<dbReference type="SUPFAM" id="SSF52540">
    <property type="entry name" value="P-loop containing nucleoside triphosphate hydrolases"/>
    <property type="match status" value="1"/>
</dbReference>